<keyword evidence="3" id="KW-0812">Transmembrane</keyword>
<feature type="domain" description="OmpR/PhoB-type" evidence="4">
    <location>
        <begin position="1"/>
        <end position="104"/>
    </location>
</feature>
<proteinExistence type="predicted"/>
<feature type="transmembrane region" description="Helical" evidence="3">
    <location>
        <begin position="143"/>
        <end position="162"/>
    </location>
</feature>
<dbReference type="Proteomes" id="UP000267341">
    <property type="component" value="Unassembled WGS sequence"/>
</dbReference>
<dbReference type="GO" id="GO:0003677">
    <property type="term" value="F:DNA binding"/>
    <property type="evidence" value="ECO:0007669"/>
    <property type="project" value="UniProtKB-KW"/>
</dbReference>
<keyword evidence="3" id="KW-0472">Membrane</keyword>
<dbReference type="SUPFAM" id="SSF46894">
    <property type="entry name" value="C-terminal effector domain of the bipartite response regulators"/>
    <property type="match status" value="1"/>
</dbReference>
<evidence type="ECO:0000256" key="3">
    <source>
        <dbReference type="SAM" id="Phobius"/>
    </source>
</evidence>
<dbReference type="InterPro" id="IPR016032">
    <property type="entry name" value="Sig_transdc_resp-reg_C-effctor"/>
</dbReference>
<organism evidence="5 6">
    <name type="scientific">Yokenella regensburgei</name>
    <dbReference type="NCBI Taxonomy" id="158877"/>
    <lineage>
        <taxon>Bacteria</taxon>
        <taxon>Pseudomonadati</taxon>
        <taxon>Pseudomonadota</taxon>
        <taxon>Gammaproteobacteria</taxon>
        <taxon>Enterobacterales</taxon>
        <taxon>Enterobacteriaceae</taxon>
        <taxon>Yokenella</taxon>
    </lineage>
</organism>
<keyword evidence="1 2" id="KW-0238">DNA-binding</keyword>
<dbReference type="EMBL" id="RBIZ01000003">
    <property type="protein sequence ID" value="RKR65125.1"/>
    <property type="molecule type" value="Genomic_DNA"/>
</dbReference>
<dbReference type="Gene3D" id="1.10.10.10">
    <property type="entry name" value="Winged helix-like DNA-binding domain superfamily/Winged helix DNA-binding domain"/>
    <property type="match status" value="1"/>
</dbReference>
<dbReference type="PROSITE" id="PS51755">
    <property type="entry name" value="OMPR_PHOB"/>
    <property type="match status" value="1"/>
</dbReference>
<evidence type="ECO:0000259" key="4">
    <source>
        <dbReference type="PROSITE" id="PS51755"/>
    </source>
</evidence>
<evidence type="ECO:0000313" key="6">
    <source>
        <dbReference type="Proteomes" id="UP000267341"/>
    </source>
</evidence>
<evidence type="ECO:0000313" key="5">
    <source>
        <dbReference type="EMBL" id="RKR65125.1"/>
    </source>
</evidence>
<dbReference type="RefSeq" id="WP_120816531.1">
    <property type="nucleotide sequence ID" value="NZ_CAKMYC010000001.1"/>
</dbReference>
<dbReference type="Pfam" id="PF00486">
    <property type="entry name" value="Trans_reg_C"/>
    <property type="match status" value="1"/>
</dbReference>
<dbReference type="InterPro" id="IPR001867">
    <property type="entry name" value="OmpR/PhoB-type_DNA-bd"/>
</dbReference>
<evidence type="ECO:0000256" key="1">
    <source>
        <dbReference type="ARBA" id="ARBA00023125"/>
    </source>
</evidence>
<name>A0ABX9S2S9_9ENTR</name>
<reference evidence="5 6" key="1">
    <citation type="submission" date="2018-10" db="EMBL/GenBank/DDBJ databases">
        <title>Genomic Encyclopedia of Type Strains, Phase IV (KMG-IV): sequencing the most valuable type-strain genomes for metagenomic binning, comparative biology and taxonomic classification.</title>
        <authorList>
            <person name="Goeker M."/>
        </authorList>
    </citation>
    <scope>NUCLEOTIDE SEQUENCE [LARGE SCALE GENOMIC DNA]</scope>
    <source>
        <strain evidence="5 6">DSM 5079</strain>
    </source>
</reference>
<dbReference type="SMART" id="SM00862">
    <property type="entry name" value="Trans_reg_C"/>
    <property type="match status" value="1"/>
</dbReference>
<keyword evidence="3" id="KW-1133">Transmembrane helix</keyword>
<protein>
    <submittedName>
        <fullName evidence="5">DNA-binding winged helix-turn-helix (WHTH) protein</fullName>
    </submittedName>
</protein>
<dbReference type="InterPro" id="IPR036388">
    <property type="entry name" value="WH-like_DNA-bd_sf"/>
</dbReference>
<evidence type="ECO:0000256" key="2">
    <source>
        <dbReference type="PROSITE-ProRule" id="PRU01091"/>
    </source>
</evidence>
<comment type="caution">
    <text evidence="5">The sequence shown here is derived from an EMBL/GenBank/DDBJ whole genome shotgun (WGS) entry which is preliminary data.</text>
</comment>
<accession>A0ABX9S2S9</accession>
<sequence length="256" mass="28694">MLFICNNSLLFDPGAQQISLVGQAESTLTLSAPGVRLLLEFIRHKGSDLSREELITRVWQDFGYTPSGNNLNKAVSELRKAFQSLGESEPLIVTVPRFGFRFEAEVVCQIAEKHHCCEAPEKTLKEPEVVSRTTTKARFSTRWYYSLIVLLAVAGLGAYLCLPRDISVPLELKAFEEGIAGCKIWLINDHGRPLVLSRLAPLLEENKVNCQREHYNLYYFSARFSISSADEVFIGACPVNKSSLCKTIRYKSGAEE</sequence>
<keyword evidence="6" id="KW-1185">Reference proteome</keyword>
<feature type="DNA-binding region" description="OmpR/PhoB-type" evidence="2">
    <location>
        <begin position="1"/>
        <end position="104"/>
    </location>
</feature>
<dbReference type="GeneID" id="66903875"/>
<dbReference type="CDD" id="cd00383">
    <property type="entry name" value="trans_reg_C"/>
    <property type="match status" value="1"/>
</dbReference>
<gene>
    <name evidence="5" type="ORF">C7387_1849</name>
</gene>